<sequence>MTNCKPVSTPMATTELALSGSTEPPDPTLYHQLVGWLQYLTLTHPDLSYAVNRVCQHMYAFEAVHFLMVKGILRYVKSFPYQSTLGFRLSVMPIGQSKKQRTMARSSMESEYKALANSFAEISWLVSLLGELNLPVSKPPILWCDNLGATYLSANPVFLARTKHIEIDFHFVREKVAHKQLQIQFISTHDQVADLLTKPLSSTRSSFFKDKLRLCSRPPSACEGSI</sequence>
<evidence type="ECO:0000313" key="1">
    <source>
        <dbReference type="EMBL" id="GAA0174299.1"/>
    </source>
</evidence>
<accession>A0AAV3RD04</accession>
<organism evidence="1 2">
    <name type="scientific">Lithospermum erythrorhizon</name>
    <name type="common">Purple gromwell</name>
    <name type="synonym">Lithospermum officinale var. erythrorhizon</name>
    <dbReference type="NCBI Taxonomy" id="34254"/>
    <lineage>
        <taxon>Eukaryota</taxon>
        <taxon>Viridiplantae</taxon>
        <taxon>Streptophyta</taxon>
        <taxon>Embryophyta</taxon>
        <taxon>Tracheophyta</taxon>
        <taxon>Spermatophyta</taxon>
        <taxon>Magnoliopsida</taxon>
        <taxon>eudicotyledons</taxon>
        <taxon>Gunneridae</taxon>
        <taxon>Pentapetalae</taxon>
        <taxon>asterids</taxon>
        <taxon>lamiids</taxon>
        <taxon>Boraginales</taxon>
        <taxon>Boraginaceae</taxon>
        <taxon>Boraginoideae</taxon>
        <taxon>Lithospermeae</taxon>
        <taxon>Lithospermum</taxon>
    </lineage>
</organism>
<reference evidence="1 2" key="1">
    <citation type="submission" date="2024-01" db="EMBL/GenBank/DDBJ databases">
        <title>The complete chloroplast genome sequence of Lithospermum erythrorhizon: insights into the phylogenetic relationship among Boraginaceae species and the maternal lineages of purple gromwells.</title>
        <authorList>
            <person name="Okada T."/>
            <person name="Watanabe K."/>
        </authorList>
    </citation>
    <scope>NUCLEOTIDE SEQUENCE [LARGE SCALE GENOMIC DNA]</scope>
</reference>
<gene>
    <name evidence="1" type="ORF">LIER_41695</name>
</gene>
<dbReference type="CDD" id="cd09272">
    <property type="entry name" value="RNase_HI_RT_Ty1"/>
    <property type="match status" value="1"/>
</dbReference>
<evidence type="ECO:0000313" key="2">
    <source>
        <dbReference type="Proteomes" id="UP001454036"/>
    </source>
</evidence>
<protein>
    <submittedName>
        <fullName evidence="1">Uncharacterized protein</fullName>
    </submittedName>
</protein>
<dbReference type="SUPFAM" id="SSF56672">
    <property type="entry name" value="DNA/RNA polymerases"/>
    <property type="match status" value="1"/>
</dbReference>
<dbReference type="PANTHER" id="PTHR11439:SF450">
    <property type="entry name" value="REVERSE TRANSCRIPTASE TY1_COPIA-TYPE DOMAIN-CONTAINING PROTEIN"/>
    <property type="match status" value="1"/>
</dbReference>
<dbReference type="PANTHER" id="PTHR11439">
    <property type="entry name" value="GAG-POL-RELATED RETROTRANSPOSON"/>
    <property type="match status" value="1"/>
</dbReference>
<name>A0AAV3RD04_LITER</name>
<dbReference type="AlphaFoldDB" id="A0AAV3RD04"/>
<dbReference type="EMBL" id="BAABME010026670">
    <property type="protein sequence ID" value="GAA0174299.1"/>
    <property type="molecule type" value="Genomic_DNA"/>
</dbReference>
<keyword evidence="2" id="KW-1185">Reference proteome</keyword>
<comment type="caution">
    <text evidence="1">The sequence shown here is derived from an EMBL/GenBank/DDBJ whole genome shotgun (WGS) entry which is preliminary data.</text>
</comment>
<dbReference type="Proteomes" id="UP001454036">
    <property type="component" value="Unassembled WGS sequence"/>
</dbReference>
<dbReference type="InterPro" id="IPR043502">
    <property type="entry name" value="DNA/RNA_pol_sf"/>
</dbReference>
<proteinExistence type="predicted"/>